<feature type="chain" id="PRO_5020701478" evidence="2">
    <location>
        <begin position="20"/>
        <end position="200"/>
    </location>
</feature>
<reference evidence="4 5" key="1">
    <citation type="submission" date="2019-03" db="EMBL/GenBank/DDBJ databases">
        <title>Freshwater and sediment microbial communities from various areas in North America, analyzing microbe dynamics in response to fracking.</title>
        <authorList>
            <person name="Lamendella R."/>
        </authorList>
    </citation>
    <scope>NUCLEOTIDE SEQUENCE [LARGE SCALE GENOMIC DNA]</scope>
    <source>
        <strain evidence="4 5">18_TX</strain>
    </source>
</reference>
<name>A0A4V3CMI4_9GAMM</name>
<dbReference type="AlphaFoldDB" id="A0A4V3CMI4"/>
<evidence type="ECO:0000259" key="3">
    <source>
        <dbReference type="Pfam" id="PF13505"/>
    </source>
</evidence>
<sequence length="200" mass="21140">MKKSILALALITASSAATAQSPNWNKLDVSYLDTDIDVNIGEASFDGFGLNGSVALSDNWMLFGDYKAVSEDANGASADLDMFSAGAGFYQSVSDNTDMFATASVERLEVSGSGGGISASDGETGFGLGVGVRSMLTTSFELGGKVDYVNIDSEDIVRAQVNAFYYFTDNISVGLGYEMYRPSDADLDIDTLGASFRYAF</sequence>
<organism evidence="4 5">
    <name type="scientific">Idiomarina aquatica</name>
    <dbReference type="NCBI Taxonomy" id="1327752"/>
    <lineage>
        <taxon>Bacteria</taxon>
        <taxon>Pseudomonadati</taxon>
        <taxon>Pseudomonadota</taxon>
        <taxon>Gammaproteobacteria</taxon>
        <taxon>Alteromonadales</taxon>
        <taxon>Idiomarinaceae</taxon>
        <taxon>Idiomarina</taxon>
    </lineage>
</organism>
<evidence type="ECO:0000313" key="4">
    <source>
        <dbReference type="EMBL" id="TDP29439.1"/>
    </source>
</evidence>
<feature type="signal peptide" evidence="2">
    <location>
        <begin position="1"/>
        <end position="19"/>
    </location>
</feature>
<dbReference type="EMBL" id="SNXI01000017">
    <property type="protein sequence ID" value="TDP29439.1"/>
    <property type="molecule type" value="Genomic_DNA"/>
</dbReference>
<dbReference type="InterPro" id="IPR011250">
    <property type="entry name" value="OMP/PagP_B-barrel"/>
</dbReference>
<dbReference type="RefSeq" id="WP_133540428.1">
    <property type="nucleotide sequence ID" value="NZ_SNXI01000017.1"/>
</dbReference>
<dbReference type="Pfam" id="PF13505">
    <property type="entry name" value="OMP_b-brl"/>
    <property type="match status" value="1"/>
</dbReference>
<dbReference type="InterPro" id="IPR027385">
    <property type="entry name" value="Beta-barrel_OMP"/>
</dbReference>
<evidence type="ECO:0000256" key="2">
    <source>
        <dbReference type="SAM" id="SignalP"/>
    </source>
</evidence>
<dbReference type="SUPFAM" id="SSF56925">
    <property type="entry name" value="OMPA-like"/>
    <property type="match status" value="1"/>
</dbReference>
<proteinExistence type="predicted"/>
<dbReference type="InterPro" id="IPR023614">
    <property type="entry name" value="Porin_dom_sf"/>
</dbReference>
<keyword evidence="5" id="KW-1185">Reference proteome</keyword>
<evidence type="ECO:0000256" key="1">
    <source>
        <dbReference type="ARBA" id="ARBA00022729"/>
    </source>
</evidence>
<comment type="caution">
    <text evidence="4">The sequence shown here is derived from an EMBL/GenBank/DDBJ whole genome shotgun (WGS) entry which is preliminary data.</text>
</comment>
<evidence type="ECO:0000313" key="5">
    <source>
        <dbReference type="Proteomes" id="UP000295531"/>
    </source>
</evidence>
<gene>
    <name evidence="4" type="ORF">DEU29_11717</name>
</gene>
<dbReference type="Gene3D" id="2.40.160.10">
    <property type="entry name" value="Porin"/>
    <property type="match status" value="1"/>
</dbReference>
<dbReference type="OrthoDB" id="7059177at2"/>
<protein>
    <submittedName>
        <fullName evidence="4">Outer membrane protein with beta-barrel domain</fullName>
    </submittedName>
</protein>
<dbReference type="Proteomes" id="UP000295531">
    <property type="component" value="Unassembled WGS sequence"/>
</dbReference>
<keyword evidence="1 2" id="KW-0732">Signal</keyword>
<accession>A0A4V3CMI4</accession>
<feature type="domain" description="Outer membrane protein beta-barrel" evidence="3">
    <location>
        <begin position="6"/>
        <end position="177"/>
    </location>
</feature>